<feature type="domain" description="NlpC/P60" evidence="9">
    <location>
        <begin position="254"/>
        <end position="380"/>
    </location>
</feature>
<keyword evidence="4" id="KW-0677">Repeat</keyword>
<evidence type="ECO:0000256" key="1">
    <source>
        <dbReference type="ARBA" id="ARBA00007074"/>
    </source>
</evidence>
<dbReference type="GO" id="GO:0008234">
    <property type="term" value="F:cysteine-type peptidase activity"/>
    <property type="evidence" value="ECO:0007669"/>
    <property type="project" value="UniProtKB-KW"/>
</dbReference>
<dbReference type="Gene3D" id="3.10.350.10">
    <property type="entry name" value="LysM domain"/>
    <property type="match status" value="3"/>
</dbReference>
<dbReference type="InterPro" id="IPR000064">
    <property type="entry name" value="NLP_P60_dom"/>
</dbReference>
<evidence type="ECO:0000259" key="9">
    <source>
        <dbReference type="PROSITE" id="PS51935"/>
    </source>
</evidence>
<feature type="domain" description="LysM" evidence="8">
    <location>
        <begin position="185"/>
        <end position="228"/>
    </location>
</feature>
<feature type="domain" description="LysM" evidence="8">
    <location>
        <begin position="28"/>
        <end position="72"/>
    </location>
</feature>
<keyword evidence="3 7" id="KW-0732">Signal</keyword>
<comment type="similarity">
    <text evidence="1">Belongs to the peptidase C40 family.</text>
</comment>
<dbReference type="PROSITE" id="PS51935">
    <property type="entry name" value="NLPC_P60"/>
    <property type="match status" value="1"/>
</dbReference>
<dbReference type="PANTHER" id="PTHR47360">
    <property type="entry name" value="MUREIN DD-ENDOPEPTIDASE MEPS/MUREIN LD-CARBOXYPEPTIDASE"/>
    <property type="match status" value="1"/>
</dbReference>
<keyword evidence="2" id="KW-0645">Protease</keyword>
<dbReference type="Pfam" id="PF01476">
    <property type="entry name" value="LysM"/>
    <property type="match status" value="3"/>
</dbReference>
<gene>
    <name evidence="10" type="ORF">CLV55_109101</name>
</gene>
<name>A0A328YJR8_9FLAO</name>
<feature type="domain" description="LysM" evidence="8">
    <location>
        <begin position="110"/>
        <end position="154"/>
    </location>
</feature>
<dbReference type="PROSITE" id="PS51782">
    <property type="entry name" value="LYSM"/>
    <property type="match status" value="3"/>
</dbReference>
<dbReference type="EMBL" id="QLSZ01000009">
    <property type="protein sequence ID" value="RAR70847.1"/>
    <property type="molecule type" value="Genomic_DNA"/>
</dbReference>
<feature type="chain" id="PRO_5016404676" evidence="7">
    <location>
        <begin position="25"/>
        <end position="382"/>
    </location>
</feature>
<evidence type="ECO:0000256" key="4">
    <source>
        <dbReference type="ARBA" id="ARBA00022737"/>
    </source>
</evidence>
<dbReference type="CDD" id="cd00118">
    <property type="entry name" value="LysM"/>
    <property type="match status" value="2"/>
</dbReference>
<sequence>MIKMMKVFKIVSLLALVFSVQVQAQKIIKHKIKSGESIYGLALKYDLTEKEIYAVNPKTKGALLQLGQVVNIPNKKYKEKSKPSKKTLLASKVSDKDNGKKETLVENKFIKHTVTAKETLYSIAKKYGVTMEVLCEMNPELKTSNLKKGAVLKIPNQEIVKEQSNQQSVENEEKVVVKDTFSNELIHTVAPKETLFRISKQYGVSVEDIKKWNPEIDKELPIGYALKIKKTTVQGNENTSEDSVVTEDIPAGNLSKAEFLIEKAFRFLGTRYRRGGDTGAGFDCSGLMFHTFKNINMFLPRSSHEMANIGVKIDKAHAQKGDLIFFATFGGRRVSHVGMITEVLDDEIKFIHSATNSGVIVSSTKEPYYVRTFVQINRVISQ</sequence>
<dbReference type="InterPro" id="IPR052062">
    <property type="entry name" value="Murein_DD/LD_carboxypeptidase"/>
</dbReference>
<evidence type="ECO:0000259" key="8">
    <source>
        <dbReference type="PROSITE" id="PS51782"/>
    </source>
</evidence>
<reference evidence="10 11" key="1">
    <citation type="submission" date="2018-06" db="EMBL/GenBank/DDBJ databases">
        <title>Genomic Encyclopedia of Archaeal and Bacterial Type Strains, Phase II (KMG-II): from individual species to whole genera.</title>
        <authorList>
            <person name="Goeker M."/>
        </authorList>
    </citation>
    <scope>NUCLEOTIDE SEQUENCE [LARGE SCALE GENOMIC DNA]</scope>
    <source>
        <strain evidence="10 11">DSM 25663</strain>
    </source>
</reference>
<organism evidence="10 11">
    <name type="scientific">Flavobacterium aciduliphilum</name>
    <dbReference type="NCBI Taxonomy" id="1101402"/>
    <lineage>
        <taxon>Bacteria</taxon>
        <taxon>Pseudomonadati</taxon>
        <taxon>Bacteroidota</taxon>
        <taxon>Flavobacteriia</taxon>
        <taxon>Flavobacteriales</taxon>
        <taxon>Flavobacteriaceae</taxon>
        <taxon>Flavobacterium</taxon>
    </lineage>
</organism>
<evidence type="ECO:0000256" key="3">
    <source>
        <dbReference type="ARBA" id="ARBA00022729"/>
    </source>
</evidence>
<dbReference type="Gene3D" id="3.90.1720.10">
    <property type="entry name" value="endopeptidase domain like (from Nostoc punctiforme)"/>
    <property type="match status" value="1"/>
</dbReference>
<dbReference type="InterPro" id="IPR038765">
    <property type="entry name" value="Papain-like_cys_pep_sf"/>
</dbReference>
<evidence type="ECO:0000313" key="11">
    <source>
        <dbReference type="Proteomes" id="UP000248840"/>
    </source>
</evidence>
<dbReference type="GO" id="GO:0006508">
    <property type="term" value="P:proteolysis"/>
    <property type="evidence" value="ECO:0007669"/>
    <property type="project" value="UniProtKB-KW"/>
</dbReference>
<evidence type="ECO:0000313" key="10">
    <source>
        <dbReference type="EMBL" id="RAR70847.1"/>
    </source>
</evidence>
<comment type="caution">
    <text evidence="10">The sequence shown here is derived from an EMBL/GenBank/DDBJ whole genome shotgun (WGS) entry which is preliminary data.</text>
</comment>
<evidence type="ECO:0000256" key="2">
    <source>
        <dbReference type="ARBA" id="ARBA00022670"/>
    </source>
</evidence>
<dbReference type="InterPro" id="IPR018392">
    <property type="entry name" value="LysM"/>
</dbReference>
<proteinExistence type="inferred from homology"/>
<dbReference type="Proteomes" id="UP000248840">
    <property type="component" value="Unassembled WGS sequence"/>
</dbReference>
<accession>A0A328YJR8</accession>
<dbReference type="AlphaFoldDB" id="A0A328YJR8"/>
<dbReference type="Pfam" id="PF00877">
    <property type="entry name" value="NLPC_P60"/>
    <property type="match status" value="1"/>
</dbReference>
<keyword evidence="6" id="KW-0788">Thiol protease</keyword>
<dbReference type="InterPro" id="IPR036779">
    <property type="entry name" value="LysM_dom_sf"/>
</dbReference>
<feature type="signal peptide" evidence="7">
    <location>
        <begin position="1"/>
        <end position="24"/>
    </location>
</feature>
<dbReference type="SMART" id="SM00257">
    <property type="entry name" value="LysM"/>
    <property type="match status" value="3"/>
</dbReference>
<keyword evidence="11" id="KW-1185">Reference proteome</keyword>
<evidence type="ECO:0000256" key="6">
    <source>
        <dbReference type="ARBA" id="ARBA00022807"/>
    </source>
</evidence>
<evidence type="ECO:0000256" key="5">
    <source>
        <dbReference type="ARBA" id="ARBA00022801"/>
    </source>
</evidence>
<keyword evidence="5" id="KW-0378">Hydrolase</keyword>
<dbReference type="SUPFAM" id="SSF54106">
    <property type="entry name" value="LysM domain"/>
    <property type="match status" value="3"/>
</dbReference>
<dbReference type="PANTHER" id="PTHR47360:SF1">
    <property type="entry name" value="ENDOPEPTIDASE NLPC-RELATED"/>
    <property type="match status" value="1"/>
</dbReference>
<protein>
    <submittedName>
        <fullName evidence="10">LysM domain-containing protein</fullName>
    </submittedName>
</protein>
<dbReference type="SUPFAM" id="SSF54001">
    <property type="entry name" value="Cysteine proteinases"/>
    <property type="match status" value="1"/>
</dbReference>
<evidence type="ECO:0000256" key="7">
    <source>
        <dbReference type="SAM" id="SignalP"/>
    </source>
</evidence>